<evidence type="ECO:0000259" key="3">
    <source>
        <dbReference type="PROSITE" id="PS50977"/>
    </source>
</evidence>
<dbReference type="GO" id="GO:0000976">
    <property type="term" value="F:transcription cis-regulatory region binding"/>
    <property type="evidence" value="ECO:0007669"/>
    <property type="project" value="TreeGrafter"/>
</dbReference>
<dbReference type="SUPFAM" id="SSF46689">
    <property type="entry name" value="Homeodomain-like"/>
    <property type="match status" value="1"/>
</dbReference>
<dbReference type="AlphaFoldDB" id="K9EFF1"/>
<dbReference type="InterPro" id="IPR001647">
    <property type="entry name" value="HTH_TetR"/>
</dbReference>
<dbReference type="PANTHER" id="PTHR30055:SF226">
    <property type="entry name" value="HTH-TYPE TRANSCRIPTIONAL REGULATOR PKSA"/>
    <property type="match status" value="1"/>
</dbReference>
<feature type="DNA-binding region" description="H-T-H motif" evidence="2">
    <location>
        <begin position="37"/>
        <end position="56"/>
    </location>
</feature>
<accession>K9EFF1</accession>
<keyword evidence="5" id="KW-1185">Reference proteome</keyword>
<dbReference type="GO" id="GO:0003700">
    <property type="term" value="F:DNA-binding transcription factor activity"/>
    <property type="evidence" value="ECO:0007669"/>
    <property type="project" value="TreeGrafter"/>
</dbReference>
<dbReference type="RefSeq" id="WP_007000924.1">
    <property type="nucleotide sequence ID" value="NZ_JH992955.1"/>
</dbReference>
<dbReference type="HOGENOM" id="CLU_083240_1_1_11"/>
<sequence>MPKIDAPTVKQHRELMTNRLVDAAEKILRSHGTKGLSAGAVAAQAGIARNSIYRYVNSIDDLRLMVLDRNVPKWREEVMAHVREDASPEEKLGDLVVACIKQSGNRSSHGWLMGLMRSTRGRPVSEQRRDETKKDVDAVHGFFTEQLKLAWKDSGVADPEIWTSFTRAIIFDGFKQVARGGSLDAVCEAARLATLRMAEASKQSGAAI</sequence>
<dbReference type="PROSITE" id="PS51300">
    <property type="entry name" value="NIRD"/>
    <property type="match status" value="1"/>
</dbReference>
<dbReference type="PROSITE" id="PS50977">
    <property type="entry name" value="HTH_TETR_2"/>
    <property type="match status" value="1"/>
</dbReference>
<dbReference type="PATRIC" id="fig|883066.3.peg.738"/>
<dbReference type="EMBL" id="AGWL01000003">
    <property type="protein sequence ID" value="EKU95353.1"/>
    <property type="molecule type" value="Genomic_DNA"/>
</dbReference>
<keyword evidence="1 2" id="KW-0238">DNA-binding</keyword>
<dbReference type="Proteomes" id="UP000009888">
    <property type="component" value="Unassembled WGS sequence"/>
</dbReference>
<evidence type="ECO:0000256" key="2">
    <source>
        <dbReference type="PROSITE-ProRule" id="PRU00335"/>
    </source>
</evidence>
<evidence type="ECO:0000256" key="1">
    <source>
        <dbReference type="ARBA" id="ARBA00023125"/>
    </source>
</evidence>
<dbReference type="PANTHER" id="PTHR30055">
    <property type="entry name" value="HTH-TYPE TRANSCRIPTIONAL REGULATOR RUTR"/>
    <property type="match status" value="1"/>
</dbReference>
<dbReference type="InterPro" id="IPR050109">
    <property type="entry name" value="HTH-type_TetR-like_transc_reg"/>
</dbReference>
<evidence type="ECO:0000313" key="5">
    <source>
        <dbReference type="Proteomes" id="UP000009888"/>
    </source>
</evidence>
<organism evidence="4 5">
    <name type="scientific">Actinobaculum massiliense ACS-171-V-Col2</name>
    <dbReference type="NCBI Taxonomy" id="883066"/>
    <lineage>
        <taxon>Bacteria</taxon>
        <taxon>Bacillati</taxon>
        <taxon>Actinomycetota</taxon>
        <taxon>Actinomycetes</taxon>
        <taxon>Actinomycetales</taxon>
        <taxon>Actinomycetaceae</taxon>
        <taxon>Actinobaculum</taxon>
    </lineage>
</organism>
<dbReference type="Pfam" id="PF00440">
    <property type="entry name" value="TetR_N"/>
    <property type="match status" value="1"/>
</dbReference>
<name>K9EFF1_9ACTO</name>
<gene>
    <name evidence="4" type="ORF">HMPREF9233_00718</name>
</gene>
<reference evidence="4 5" key="1">
    <citation type="submission" date="2012-09" db="EMBL/GenBank/DDBJ databases">
        <title>The Genome Sequence of Actinobaculum massiliae ACS-171-V-COL2.</title>
        <authorList>
            <consortium name="The Broad Institute Genome Sequencing Platform"/>
            <person name="Earl A."/>
            <person name="Ward D."/>
            <person name="Feldgarden M."/>
            <person name="Gevers D."/>
            <person name="Saerens B."/>
            <person name="Vaneechoutte M."/>
            <person name="Walker B."/>
            <person name="Young S.K."/>
            <person name="Zeng Q."/>
            <person name="Gargeya S."/>
            <person name="Fitzgerald M."/>
            <person name="Haas B."/>
            <person name="Abouelleil A."/>
            <person name="Alvarado L."/>
            <person name="Arachchi H.M."/>
            <person name="Berlin A."/>
            <person name="Chapman S.B."/>
            <person name="Goldberg J."/>
            <person name="Griggs A."/>
            <person name="Gujja S."/>
            <person name="Hansen M."/>
            <person name="Howarth C."/>
            <person name="Imamovic A."/>
            <person name="Larimer J."/>
            <person name="McCowen C."/>
            <person name="Montmayeur A."/>
            <person name="Murphy C."/>
            <person name="Neiman D."/>
            <person name="Pearson M."/>
            <person name="Priest M."/>
            <person name="Roberts A."/>
            <person name="Saif S."/>
            <person name="Shea T."/>
            <person name="Sisk P."/>
            <person name="Sykes S."/>
            <person name="Wortman J."/>
            <person name="Nusbaum C."/>
            <person name="Birren B."/>
        </authorList>
    </citation>
    <scope>NUCLEOTIDE SEQUENCE [LARGE SCALE GENOMIC DNA]</scope>
    <source>
        <strain evidence="5">ACS-171-V-Col2</strain>
    </source>
</reference>
<dbReference type="Gene3D" id="1.10.357.10">
    <property type="entry name" value="Tetracycline Repressor, domain 2"/>
    <property type="match status" value="1"/>
</dbReference>
<proteinExistence type="predicted"/>
<protein>
    <recommendedName>
        <fullName evidence="3">HTH tetR-type domain-containing protein</fullName>
    </recommendedName>
</protein>
<comment type="caution">
    <text evidence="4">The sequence shown here is derived from an EMBL/GenBank/DDBJ whole genome shotgun (WGS) entry which is preliminary data.</text>
</comment>
<dbReference type="InterPro" id="IPR009057">
    <property type="entry name" value="Homeodomain-like_sf"/>
</dbReference>
<dbReference type="STRING" id="202789.GCA_001457435_01413"/>
<evidence type="ECO:0000313" key="4">
    <source>
        <dbReference type="EMBL" id="EKU95353.1"/>
    </source>
</evidence>
<dbReference type="eggNOG" id="COG1309">
    <property type="taxonomic scope" value="Bacteria"/>
</dbReference>
<feature type="domain" description="HTH tetR-type" evidence="3">
    <location>
        <begin position="14"/>
        <end position="74"/>
    </location>
</feature>